<evidence type="ECO:0000256" key="1">
    <source>
        <dbReference type="SAM" id="SignalP"/>
    </source>
</evidence>
<dbReference type="Pfam" id="PF02643">
    <property type="entry name" value="DUF192"/>
    <property type="match status" value="1"/>
</dbReference>
<dbReference type="EMBL" id="JBHSHJ010000002">
    <property type="protein sequence ID" value="MFC4787964.1"/>
    <property type="molecule type" value="Genomic_DNA"/>
</dbReference>
<dbReference type="RefSeq" id="WP_382430494.1">
    <property type="nucleotide sequence ID" value="NZ_JBHSHJ010000002.1"/>
</dbReference>
<dbReference type="InterPro" id="IPR038695">
    <property type="entry name" value="Saro_0823-like_sf"/>
</dbReference>
<dbReference type="PANTHER" id="PTHR37953:SF1">
    <property type="entry name" value="UPF0127 PROTEIN MJ1496"/>
    <property type="match status" value="1"/>
</dbReference>
<name>A0ABV9QAS5_9BURK</name>
<proteinExistence type="predicted"/>
<feature type="signal peptide" evidence="1">
    <location>
        <begin position="1"/>
        <end position="28"/>
    </location>
</feature>
<dbReference type="Proteomes" id="UP001596001">
    <property type="component" value="Unassembled WGS sequence"/>
</dbReference>
<keyword evidence="1" id="KW-0732">Signal</keyword>
<dbReference type="PANTHER" id="PTHR37953">
    <property type="entry name" value="UPF0127 PROTEIN MJ1496"/>
    <property type="match status" value="1"/>
</dbReference>
<organism evidence="2 3">
    <name type="scientific">Giesbergeria sinuosa</name>
    <dbReference type="NCBI Taxonomy" id="80883"/>
    <lineage>
        <taxon>Bacteria</taxon>
        <taxon>Pseudomonadati</taxon>
        <taxon>Pseudomonadota</taxon>
        <taxon>Betaproteobacteria</taxon>
        <taxon>Burkholderiales</taxon>
        <taxon>Comamonadaceae</taxon>
        <taxon>Giesbergeria</taxon>
    </lineage>
</organism>
<protein>
    <submittedName>
        <fullName evidence="2">DUF192 domain-containing protein</fullName>
    </submittedName>
</protein>
<evidence type="ECO:0000313" key="3">
    <source>
        <dbReference type="Proteomes" id="UP001596001"/>
    </source>
</evidence>
<comment type="caution">
    <text evidence="2">The sequence shown here is derived from an EMBL/GenBank/DDBJ whole genome shotgun (WGS) entry which is preliminary data.</text>
</comment>
<accession>A0ABV9QAS5</accession>
<evidence type="ECO:0000313" key="2">
    <source>
        <dbReference type="EMBL" id="MFC4787964.1"/>
    </source>
</evidence>
<reference evidence="3" key="1">
    <citation type="journal article" date="2019" name="Int. J. Syst. Evol. Microbiol.">
        <title>The Global Catalogue of Microorganisms (GCM) 10K type strain sequencing project: providing services to taxonomists for standard genome sequencing and annotation.</title>
        <authorList>
            <consortium name="The Broad Institute Genomics Platform"/>
            <consortium name="The Broad Institute Genome Sequencing Center for Infectious Disease"/>
            <person name="Wu L."/>
            <person name="Ma J."/>
        </authorList>
    </citation>
    <scope>NUCLEOTIDE SEQUENCE [LARGE SCALE GENOMIC DNA]</scope>
    <source>
        <strain evidence="3">CCUG 49452</strain>
    </source>
</reference>
<keyword evidence="3" id="KW-1185">Reference proteome</keyword>
<gene>
    <name evidence="2" type="ORF">ACFO6X_03015</name>
</gene>
<dbReference type="InterPro" id="IPR003795">
    <property type="entry name" value="DUF192"/>
</dbReference>
<sequence length="157" mass="17322">MPVPSTALVLLRSLLALLLSTVATGALAQDAPQLHLPRVVLTTGMHRIDAQVAQAPEERQIGLMHRQNMPGHEGMLFVFEQAATQCFWMKNTLLPLTAAFLADDGTIVNLVDMQPQSLESHCSSKPVRYVLEMHQGWFKQRGLKAGARLTGTPFRQP</sequence>
<dbReference type="Gene3D" id="2.60.120.1140">
    <property type="entry name" value="Protein of unknown function DUF192"/>
    <property type="match status" value="1"/>
</dbReference>
<feature type="chain" id="PRO_5046910562" evidence="1">
    <location>
        <begin position="29"/>
        <end position="157"/>
    </location>
</feature>